<sequence length="232" mass="25517">MIPRPGRSCLALIVAMTLLAACGRPLAPGERAFLATLHGDTILADNVRLHDGLAIVAPREVPAPPRTTCQARIYPPPDGPTIRVHTGALALFEDVHVRRDLYREDMAAGWPDVIPLAEAMLLAHEMVHVWQWQNRELTGYHPLRAAFEHAGSPDPYLFDLATSTDFLDYGYEQQGSIMEEYVCCRTLAPDAPRTARLHALLAKYFPLAPLDAPGPRAAILPWSGVEIEGICD</sequence>
<dbReference type="EMBL" id="AOLV01000010">
    <property type="protein sequence ID" value="EPX86597.1"/>
    <property type="molecule type" value="Genomic_DNA"/>
</dbReference>
<dbReference type="STRING" id="1123069.ruthe_01414"/>
<reference evidence="2 3" key="1">
    <citation type="journal article" date="2013" name="Stand. Genomic Sci.">
        <title>Genome sequence of the reddish-pigmented Rubellimicrobium thermophilum type strain (DSM 16684(T)), a member of the Roseobacter clade.</title>
        <authorList>
            <person name="Fiebig A."/>
            <person name="Riedel T."/>
            <person name="Gronow S."/>
            <person name="Petersen J."/>
            <person name="Klenk H.P."/>
            <person name="Goker M."/>
        </authorList>
    </citation>
    <scope>NUCLEOTIDE SEQUENCE [LARGE SCALE GENOMIC DNA]</scope>
    <source>
        <strain evidence="2 3">DSM 16684</strain>
    </source>
</reference>
<evidence type="ECO:0000256" key="1">
    <source>
        <dbReference type="SAM" id="SignalP"/>
    </source>
</evidence>
<organism evidence="2 3">
    <name type="scientific">Rubellimicrobium thermophilum DSM 16684</name>
    <dbReference type="NCBI Taxonomy" id="1123069"/>
    <lineage>
        <taxon>Bacteria</taxon>
        <taxon>Pseudomonadati</taxon>
        <taxon>Pseudomonadota</taxon>
        <taxon>Alphaproteobacteria</taxon>
        <taxon>Rhodobacterales</taxon>
        <taxon>Roseobacteraceae</taxon>
        <taxon>Rubellimicrobium</taxon>
    </lineage>
</organism>
<accession>S9R3X9</accession>
<proteinExistence type="predicted"/>
<dbReference type="AlphaFoldDB" id="S9R3X9"/>
<dbReference type="PROSITE" id="PS51257">
    <property type="entry name" value="PROKAR_LIPOPROTEIN"/>
    <property type="match status" value="1"/>
</dbReference>
<name>S9R3X9_9RHOB</name>
<dbReference type="HOGENOM" id="CLU_1214036_0_0_5"/>
<comment type="caution">
    <text evidence="2">The sequence shown here is derived from an EMBL/GenBank/DDBJ whole genome shotgun (WGS) entry which is preliminary data.</text>
</comment>
<feature type="chain" id="PRO_5004555561" description="Plant Basic Secretory Protein" evidence="1">
    <location>
        <begin position="21"/>
        <end position="232"/>
    </location>
</feature>
<protein>
    <recommendedName>
        <fullName evidence="4">Plant Basic Secretory Protein</fullName>
    </recommendedName>
</protein>
<evidence type="ECO:0000313" key="2">
    <source>
        <dbReference type="EMBL" id="EPX86597.1"/>
    </source>
</evidence>
<feature type="signal peptide" evidence="1">
    <location>
        <begin position="1"/>
        <end position="20"/>
    </location>
</feature>
<gene>
    <name evidence="2" type="ORF">ruthe_01414</name>
</gene>
<dbReference type="Proteomes" id="UP000015346">
    <property type="component" value="Unassembled WGS sequence"/>
</dbReference>
<dbReference type="PATRIC" id="fig|1123069.3.peg.1385"/>
<keyword evidence="3" id="KW-1185">Reference proteome</keyword>
<evidence type="ECO:0008006" key="4">
    <source>
        <dbReference type="Google" id="ProtNLM"/>
    </source>
</evidence>
<evidence type="ECO:0000313" key="3">
    <source>
        <dbReference type="Proteomes" id="UP000015346"/>
    </source>
</evidence>
<keyword evidence="1" id="KW-0732">Signal</keyword>